<gene>
    <name evidence="3" type="primary">LOC116212408</name>
</gene>
<keyword evidence="2" id="KW-1185">Reference proteome</keyword>
<dbReference type="GeneID" id="116212408"/>
<evidence type="ECO:0000313" key="2">
    <source>
        <dbReference type="Proteomes" id="UP000515151"/>
    </source>
</evidence>
<organism evidence="2 3">
    <name type="scientific">Punica granatum</name>
    <name type="common">Pomegranate</name>
    <dbReference type="NCBI Taxonomy" id="22663"/>
    <lineage>
        <taxon>Eukaryota</taxon>
        <taxon>Viridiplantae</taxon>
        <taxon>Streptophyta</taxon>
        <taxon>Embryophyta</taxon>
        <taxon>Tracheophyta</taxon>
        <taxon>Spermatophyta</taxon>
        <taxon>Magnoliopsida</taxon>
        <taxon>eudicotyledons</taxon>
        <taxon>Gunneridae</taxon>
        <taxon>Pentapetalae</taxon>
        <taxon>rosids</taxon>
        <taxon>malvids</taxon>
        <taxon>Myrtales</taxon>
        <taxon>Lythraceae</taxon>
        <taxon>Punica</taxon>
    </lineage>
</organism>
<proteinExistence type="predicted"/>
<reference evidence="2" key="1">
    <citation type="journal article" date="2020" name="Plant Biotechnol. J.">
        <title>The pomegranate (Punica granatum L.) draft genome dissects genetic divergence between soft- and hard-seeded cultivars.</title>
        <authorList>
            <person name="Luo X."/>
            <person name="Li H."/>
            <person name="Wu Z."/>
            <person name="Yao W."/>
            <person name="Zhao P."/>
            <person name="Cao D."/>
            <person name="Yu H."/>
            <person name="Li K."/>
            <person name="Poudel K."/>
            <person name="Zhao D."/>
            <person name="Zhang F."/>
            <person name="Xia X."/>
            <person name="Chen L."/>
            <person name="Wang Q."/>
            <person name="Jing D."/>
            <person name="Cao S."/>
        </authorList>
    </citation>
    <scope>NUCLEOTIDE SEQUENCE [LARGE SCALE GENOMIC DNA]</scope>
    <source>
        <strain evidence="2">cv. Tunisia</strain>
    </source>
</reference>
<evidence type="ECO:0000256" key="1">
    <source>
        <dbReference type="SAM" id="MobiDB-lite"/>
    </source>
</evidence>
<name>A0A6P8EBW1_PUNGR</name>
<accession>A0A6P8EBW1</accession>
<dbReference type="AlphaFoldDB" id="A0A6P8EBW1"/>
<feature type="region of interest" description="Disordered" evidence="1">
    <location>
        <begin position="69"/>
        <end position="97"/>
    </location>
</feature>
<sequence>MVPVENPLHGGYSCYYGYGGCGGDVLMSRVIEGYEGCNTSDQANNYCLGLISSSSDHQHHHHLLEVKPMAEDESRTTSSLNDAAASSSKDAREERLDDEGWLELSIGGRSSSNDKKFEREKVSYASDNNIKLSHQPVMNLLAPERGSGGLVELDLLPPGSGGLEQPCRPPLAPIFQVPEFVRAPRQLPSPNFSLPFNFFQHPGSTSSSFPHSNQEIQWAYRPNFIPANIIAGSPPSSSSLPPLSPSSATAYNLMPFVGSYFARPVMAGVDVGGSSSDVRVVNAPRRPHSGIWFMLQASQNQFICRAREPFLPQIPKSYLRIKDGKMTVRLLMKYLVNKLSLDSESEIEIRCRGQELQPCLTLQHVRDNIWSQRDAFALLPPPDNTSPSSSSSTSSDHLMVLHYGRSAAS</sequence>
<dbReference type="PANTHER" id="PTHR47290">
    <property type="entry name" value="RING FINGER PROTEIN"/>
    <property type="match status" value="1"/>
</dbReference>
<dbReference type="OrthoDB" id="1932457at2759"/>
<dbReference type="PANTHER" id="PTHR47290:SF4">
    <property type="entry name" value="RING FINGER PROTEIN"/>
    <property type="match status" value="1"/>
</dbReference>
<dbReference type="Gene3D" id="3.10.20.90">
    <property type="entry name" value="Phosphatidylinositol 3-kinase Catalytic Subunit, Chain A, domain 1"/>
    <property type="match status" value="1"/>
</dbReference>
<protein>
    <submittedName>
        <fullName evidence="3">Protein LAX PANICLE 2-like isoform X1</fullName>
    </submittedName>
</protein>
<feature type="compositionally biased region" description="Polar residues" evidence="1">
    <location>
        <begin position="76"/>
        <end position="88"/>
    </location>
</feature>
<dbReference type="Proteomes" id="UP000515151">
    <property type="component" value="Chromosome 6"/>
</dbReference>
<reference evidence="3" key="2">
    <citation type="submission" date="2025-08" db="UniProtKB">
        <authorList>
            <consortium name="RefSeq"/>
        </authorList>
    </citation>
    <scope>IDENTIFICATION</scope>
    <source>
        <tissue evidence="3">Leaf</tissue>
    </source>
</reference>
<dbReference type="RefSeq" id="XP_031402866.1">
    <property type="nucleotide sequence ID" value="XM_031547006.1"/>
</dbReference>
<dbReference type="InterPro" id="IPR044171">
    <property type="entry name" value="LAX2-like"/>
</dbReference>
<evidence type="ECO:0000313" key="3">
    <source>
        <dbReference type="RefSeq" id="XP_031402866.1"/>
    </source>
</evidence>